<dbReference type="GO" id="GO:0005778">
    <property type="term" value="C:peroxisomal membrane"/>
    <property type="evidence" value="ECO:0007669"/>
    <property type="project" value="TreeGrafter"/>
</dbReference>
<dbReference type="InterPro" id="IPR050835">
    <property type="entry name" value="ABC_transporter_sub-D"/>
</dbReference>
<evidence type="ECO:0000256" key="4">
    <source>
        <dbReference type="ARBA" id="ARBA00022989"/>
    </source>
</evidence>
<evidence type="ECO:0000313" key="8">
    <source>
        <dbReference type="Proteomes" id="UP000265618"/>
    </source>
</evidence>
<sequence>SHLNPGLWDHKRGTIERPVVVGNEGIFFVPQHTYVVHGGSLRAQICYPIPEATVHNTPAYVFKSVLGLCHLDYLLERFTLDSQEPWAEILSGGEKQRLGLARLLFHSPAFAVMDESTAALPVDIEESILAECVSRGITLLSVAHRPTVFKHHRYNLHVTKEGWELREFLHTE</sequence>
<dbReference type="GO" id="GO:0005324">
    <property type="term" value="F:long-chain fatty acid transmembrane transporter activity"/>
    <property type="evidence" value="ECO:0007669"/>
    <property type="project" value="TreeGrafter"/>
</dbReference>
<dbReference type="AlphaFoldDB" id="A0A9K3DA10"/>
<comment type="similarity">
    <text evidence="1">Belongs to the ABC transporter superfamily. ABCD family. Peroxisomal fatty acyl CoA transporter (TC 3.A.1.203) subfamily.</text>
</comment>
<dbReference type="GO" id="GO:0005524">
    <property type="term" value="F:ATP binding"/>
    <property type="evidence" value="ECO:0007669"/>
    <property type="project" value="InterPro"/>
</dbReference>
<dbReference type="PANTHER" id="PTHR11384:SF59">
    <property type="entry name" value="LYSOSOMAL COBALAMIN TRANSPORTER ABCD4"/>
    <property type="match status" value="1"/>
</dbReference>
<keyword evidence="3" id="KW-0812">Transmembrane</keyword>
<evidence type="ECO:0000259" key="6">
    <source>
        <dbReference type="Pfam" id="PF00005"/>
    </source>
</evidence>
<feature type="domain" description="ABC transporter" evidence="6">
    <location>
        <begin position="87"/>
        <end position="118"/>
    </location>
</feature>
<comment type="caution">
    <text evidence="7">The sequence shown here is derived from an EMBL/GenBank/DDBJ whole genome shotgun (WGS) entry which is preliminary data.</text>
</comment>
<dbReference type="GO" id="GO:0006635">
    <property type="term" value="P:fatty acid beta-oxidation"/>
    <property type="evidence" value="ECO:0007669"/>
    <property type="project" value="TreeGrafter"/>
</dbReference>
<protein>
    <recommendedName>
        <fullName evidence="6">ABC transporter domain-containing protein</fullName>
    </recommendedName>
</protein>
<dbReference type="GO" id="GO:0042760">
    <property type="term" value="P:very long-chain fatty acid catabolic process"/>
    <property type="evidence" value="ECO:0007669"/>
    <property type="project" value="TreeGrafter"/>
</dbReference>
<dbReference type="SUPFAM" id="SSF52540">
    <property type="entry name" value="P-loop containing nucleoside triphosphate hydrolases"/>
    <property type="match status" value="1"/>
</dbReference>
<evidence type="ECO:0000256" key="5">
    <source>
        <dbReference type="ARBA" id="ARBA00023136"/>
    </source>
</evidence>
<dbReference type="GO" id="GO:0007031">
    <property type="term" value="P:peroxisome organization"/>
    <property type="evidence" value="ECO:0007669"/>
    <property type="project" value="TreeGrafter"/>
</dbReference>
<dbReference type="Proteomes" id="UP000265618">
    <property type="component" value="Unassembled WGS sequence"/>
</dbReference>
<dbReference type="PANTHER" id="PTHR11384">
    <property type="entry name" value="ATP-BINDING CASSETTE, SUB-FAMILY D MEMBER"/>
    <property type="match status" value="1"/>
</dbReference>
<gene>
    <name evidence="7" type="ORF">KIPB_012664</name>
</gene>
<organism evidence="7 8">
    <name type="scientific">Kipferlia bialata</name>
    <dbReference type="NCBI Taxonomy" id="797122"/>
    <lineage>
        <taxon>Eukaryota</taxon>
        <taxon>Metamonada</taxon>
        <taxon>Carpediemonas-like organisms</taxon>
        <taxon>Kipferlia</taxon>
    </lineage>
</organism>
<feature type="non-terminal residue" evidence="7">
    <location>
        <position position="172"/>
    </location>
</feature>
<dbReference type="EMBL" id="BDIP01005683">
    <property type="protein sequence ID" value="GIQ90023.1"/>
    <property type="molecule type" value="Genomic_DNA"/>
</dbReference>
<dbReference type="InterPro" id="IPR027417">
    <property type="entry name" value="P-loop_NTPase"/>
</dbReference>
<accession>A0A9K3DA10</accession>
<proteinExistence type="inferred from homology"/>
<name>A0A9K3DA10_9EUKA</name>
<dbReference type="GO" id="GO:0016887">
    <property type="term" value="F:ATP hydrolysis activity"/>
    <property type="evidence" value="ECO:0007669"/>
    <property type="project" value="InterPro"/>
</dbReference>
<dbReference type="Pfam" id="PF00005">
    <property type="entry name" value="ABC_tran"/>
    <property type="match status" value="1"/>
</dbReference>
<dbReference type="GO" id="GO:0015910">
    <property type="term" value="P:long-chain fatty acid import into peroxisome"/>
    <property type="evidence" value="ECO:0007669"/>
    <property type="project" value="TreeGrafter"/>
</dbReference>
<evidence type="ECO:0000256" key="1">
    <source>
        <dbReference type="ARBA" id="ARBA00008575"/>
    </source>
</evidence>
<keyword evidence="2" id="KW-0813">Transport</keyword>
<evidence type="ECO:0000256" key="2">
    <source>
        <dbReference type="ARBA" id="ARBA00022448"/>
    </source>
</evidence>
<evidence type="ECO:0000313" key="7">
    <source>
        <dbReference type="EMBL" id="GIQ90023.1"/>
    </source>
</evidence>
<dbReference type="InterPro" id="IPR003439">
    <property type="entry name" value="ABC_transporter-like_ATP-bd"/>
</dbReference>
<evidence type="ECO:0000256" key="3">
    <source>
        <dbReference type="ARBA" id="ARBA00022692"/>
    </source>
</evidence>
<dbReference type="Gene3D" id="3.40.50.300">
    <property type="entry name" value="P-loop containing nucleotide triphosphate hydrolases"/>
    <property type="match status" value="1"/>
</dbReference>
<keyword evidence="4" id="KW-1133">Transmembrane helix</keyword>
<dbReference type="OrthoDB" id="422637at2759"/>
<reference evidence="7 8" key="1">
    <citation type="journal article" date="2018" name="PLoS ONE">
        <title>The draft genome of Kipferlia bialata reveals reductive genome evolution in fornicate parasites.</title>
        <authorList>
            <person name="Tanifuji G."/>
            <person name="Takabayashi S."/>
            <person name="Kume K."/>
            <person name="Takagi M."/>
            <person name="Nakayama T."/>
            <person name="Kamikawa R."/>
            <person name="Inagaki Y."/>
            <person name="Hashimoto T."/>
        </authorList>
    </citation>
    <scope>NUCLEOTIDE SEQUENCE [LARGE SCALE GENOMIC DNA]</scope>
    <source>
        <strain evidence="7">NY0173</strain>
    </source>
</reference>
<keyword evidence="8" id="KW-1185">Reference proteome</keyword>
<keyword evidence="5" id="KW-0472">Membrane</keyword>
<dbReference type="GO" id="GO:0042626">
    <property type="term" value="F:ATPase-coupled transmembrane transporter activity"/>
    <property type="evidence" value="ECO:0007669"/>
    <property type="project" value="TreeGrafter"/>
</dbReference>